<dbReference type="PANTHER" id="PTHR44825">
    <property type="match status" value="1"/>
</dbReference>
<dbReference type="InterPro" id="IPR036869">
    <property type="entry name" value="J_dom_sf"/>
</dbReference>
<comment type="caution">
    <text evidence="2">The sequence shown here is derived from an EMBL/GenBank/DDBJ whole genome shotgun (WGS) entry which is preliminary data.</text>
</comment>
<dbReference type="PROSITE" id="PS50076">
    <property type="entry name" value="DNAJ_2"/>
    <property type="match status" value="1"/>
</dbReference>
<dbReference type="PANTHER" id="PTHR44825:SF1">
    <property type="entry name" value="DNAJ HOMOLOG SUBFAMILY C MEMBER 4"/>
    <property type="match status" value="1"/>
</dbReference>
<dbReference type="InterPro" id="IPR052763">
    <property type="entry name" value="DnaJ_C4"/>
</dbReference>
<dbReference type="Gene3D" id="1.10.287.110">
    <property type="entry name" value="DnaJ domain"/>
    <property type="match status" value="1"/>
</dbReference>
<dbReference type="PRINTS" id="PR00625">
    <property type="entry name" value="JDOMAIN"/>
</dbReference>
<evidence type="ECO:0000313" key="3">
    <source>
        <dbReference type="Proteomes" id="UP000555728"/>
    </source>
</evidence>
<reference evidence="2 3" key="1">
    <citation type="submission" date="2020-08" db="EMBL/GenBank/DDBJ databases">
        <title>Genome sequencing of Purple Non-Sulfur Bacteria from various extreme environments.</title>
        <authorList>
            <person name="Mayer M."/>
        </authorList>
    </citation>
    <scope>NUCLEOTIDE SEQUENCE [LARGE SCALE GENOMIC DNA]</scope>
    <source>
        <strain evidence="2 3">JA135</strain>
    </source>
</reference>
<gene>
    <name evidence="2" type="ORF">GGD88_000844</name>
</gene>
<protein>
    <recommendedName>
        <fullName evidence="1">J domain-containing protein</fullName>
    </recommendedName>
</protein>
<dbReference type="SUPFAM" id="SSF46565">
    <property type="entry name" value="Chaperone J-domain"/>
    <property type="match status" value="1"/>
</dbReference>
<feature type="domain" description="J" evidence="1">
    <location>
        <begin position="10"/>
        <end position="74"/>
    </location>
</feature>
<dbReference type="CDD" id="cd06257">
    <property type="entry name" value="DnaJ"/>
    <property type="match status" value="1"/>
</dbReference>
<sequence length="412" mass="42648">MSQVVRDPKGYYAMLGVTPAADAAAVKRAYRTRAKLLHPDRNPSPRASREFHALTEAYHVLADPAARQAYDTGRSPIAASGTGSGAAAADAALTPRTCRVCGRATIDLRHRVLHRVRGRGIRVERRPISGVFCRVHGDRTAVAASLYCWAMGWWALPWGPVATLAALWHNLWGGQLPAAENYQLLTFQARAFLARGNLPIARALAEQARPFAHSAAERQHVAQLLEALADQPRPRGGGGGGGGGRRPWFGSAQVAQLAPLLLIAALALYVAGPARVIGGLLALWPAPVPEQGPIGGATEDAGADALPGPQGPFTGRTRPPGAADPFAGLVPEAAAVVPGRLYAARPARLTVRATASPHAAAVAAVGGGTVLMVTEVSPDGAWSRVLSARGVSGYVPSVALAPAGAAAVEPEG</sequence>
<dbReference type="AlphaFoldDB" id="A0A7W6RXS7"/>
<dbReference type="Pfam" id="PF00226">
    <property type="entry name" value="DnaJ"/>
    <property type="match status" value="1"/>
</dbReference>
<name>A0A7W6RXS7_9PROT</name>
<dbReference type="InterPro" id="IPR001623">
    <property type="entry name" value="DnaJ_domain"/>
</dbReference>
<dbReference type="SMART" id="SM00271">
    <property type="entry name" value="DnaJ"/>
    <property type="match status" value="1"/>
</dbReference>
<evidence type="ECO:0000313" key="2">
    <source>
        <dbReference type="EMBL" id="MBB4285127.1"/>
    </source>
</evidence>
<evidence type="ECO:0000259" key="1">
    <source>
        <dbReference type="PROSITE" id="PS50076"/>
    </source>
</evidence>
<dbReference type="EMBL" id="JACIGI010000005">
    <property type="protein sequence ID" value="MBB4285127.1"/>
    <property type="molecule type" value="Genomic_DNA"/>
</dbReference>
<dbReference type="RefSeq" id="WP_184432041.1">
    <property type="nucleotide sequence ID" value="NZ_JACIGI010000005.1"/>
</dbReference>
<proteinExistence type="predicted"/>
<accession>A0A7W6RXS7</accession>
<dbReference type="Proteomes" id="UP000555728">
    <property type="component" value="Unassembled WGS sequence"/>
</dbReference>
<keyword evidence="3" id="KW-1185">Reference proteome</keyword>
<organism evidence="2 3">
    <name type="scientific">Roseospira goensis</name>
    <dbReference type="NCBI Taxonomy" id="391922"/>
    <lineage>
        <taxon>Bacteria</taxon>
        <taxon>Pseudomonadati</taxon>
        <taxon>Pseudomonadota</taxon>
        <taxon>Alphaproteobacteria</taxon>
        <taxon>Rhodospirillales</taxon>
        <taxon>Rhodospirillaceae</taxon>
        <taxon>Roseospira</taxon>
    </lineage>
</organism>